<dbReference type="SMART" id="SM00382">
    <property type="entry name" value="AAA"/>
    <property type="match status" value="1"/>
</dbReference>
<evidence type="ECO:0000256" key="1">
    <source>
        <dbReference type="SAM" id="MobiDB-lite"/>
    </source>
</evidence>
<accession>A0A096BST2</accession>
<dbReference type="Pfam" id="PF14493">
    <property type="entry name" value="HTH_40"/>
    <property type="match status" value="1"/>
</dbReference>
<dbReference type="InterPro" id="IPR027417">
    <property type="entry name" value="P-loop_NTPase"/>
</dbReference>
<proteinExistence type="predicted"/>
<dbReference type="PANTHER" id="PTHR47642">
    <property type="entry name" value="ATP-DEPENDENT DNA HELICASE"/>
    <property type="match status" value="1"/>
</dbReference>
<reference evidence="3 4" key="1">
    <citation type="submission" date="2014-07" db="EMBL/GenBank/DDBJ databases">
        <authorList>
            <person name="McCorrison J."/>
            <person name="Sanka R."/>
            <person name="Torralba M."/>
            <person name="Gillis M."/>
            <person name="Haft D.H."/>
            <person name="Methe B."/>
            <person name="Sutton G."/>
            <person name="Nelson K.E."/>
        </authorList>
    </citation>
    <scope>NUCLEOTIDE SEQUENCE [LARGE SCALE GENOMIC DNA]</scope>
    <source>
        <strain evidence="3 4">DNF00320</strain>
    </source>
</reference>
<sequence>MRENEELAHAWDFIENTNTSIFLTGKAGTGKTTFLRTLKEHSNKRIVVLAPTGVAAINAQGVTIHSFFQLPFTPFVPEMNIRTKFDFSKEKRKIIKTLDLLIIDEISMVRADVLDAIDSVMRRFRDYDKPFGGVQLLMIGDLQQLTPIVTPQDESILRQHYPTPYFFSSKALALINYVTIELTTVFRQQDPTFIHLLNNIREGKLATADRQLLNTRYNPDFKPQMGSDYILLTTHNNIADNYNTMQLVRIAAQSYSFVASTKGTFPETSYPAENTLTLKKGAQVMFIRNDSNGLYYNGKIGHVVGISKESIFVKCPNEAHEIEVKQEVWENTKYTLNEKTKQIEPEVQGTFTQYPLRLAWAITIHKSQGLTFEHAIIDAGKSFAAGQVYVALSRCKSIEGLVLKSLITEGNIINDEQVDQYMASQAQIASKQVHQLETLKQEYYRTLVLELFSFDDIARAEVAMHRLLNEHFYKQQAIIALHNSCITDFASKLQTVADKWRLLVEKMTFEQLNMPDFIERIKKGALYFHANLTELFSTLLTATKEVAVNNKVLAKRFETAYSELEQTVLAKRYLLEDMTAQAFSTAYYLRAKQEAVVASMGKDEQAQKKRRKKKEAEKKEPKQPTATISFQLYKEGKTIEQIAKERSLTTNTIMTHLGKFVAEGLLPITDILPQNKINVIKEAVQRITLANGMKPIKEACPDYITYGDIHFYISSTHNNNKK</sequence>
<evidence type="ECO:0000313" key="3">
    <source>
        <dbReference type="EMBL" id="KGF45747.1"/>
    </source>
</evidence>
<feature type="domain" description="AAA+ ATPase" evidence="2">
    <location>
        <begin position="17"/>
        <end position="218"/>
    </location>
</feature>
<evidence type="ECO:0000313" key="4">
    <source>
        <dbReference type="Proteomes" id="UP000029525"/>
    </source>
</evidence>
<organism evidence="3 4">
    <name type="scientific">Prevotella bivia DNF00320</name>
    <dbReference type="NCBI Taxonomy" id="1401068"/>
    <lineage>
        <taxon>Bacteria</taxon>
        <taxon>Pseudomonadati</taxon>
        <taxon>Bacteroidota</taxon>
        <taxon>Bacteroidia</taxon>
        <taxon>Bacteroidales</taxon>
        <taxon>Prevotellaceae</taxon>
        <taxon>Prevotella</taxon>
    </lineage>
</organism>
<dbReference type="Gene3D" id="3.40.50.300">
    <property type="entry name" value="P-loop containing nucleotide triphosphate hydrolases"/>
    <property type="match status" value="2"/>
</dbReference>
<evidence type="ECO:0000259" key="2">
    <source>
        <dbReference type="SMART" id="SM00382"/>
    </source>
</evidence>
<dbReference type="RefSeq" id="WP_036865869.1">
    <property type="nucleotide sequence ID" value="NZ_JRNQ01000004.1"/>
</dbReference>
<dbReference type="SUPFAM" id="SSF52540">
    <property type="entry name" value="P-loop containing nucleoside triphosphate hydrolases"/>
    <property type="match status" value="2"/>
</dbReference>
<dbReference type="InterPro" id="IPR051055">
    <property type="entry name" value="PIF1_helicase"/>
</dbReference>
<dbReference type="OrthoDB" id="9763659at2"/>
<dbReference type="Pfam" id="PF05970">
    <property type="entry name" value="PIF1"/>
    <property type="match status" value="1"/>
</dbReference>
<dbReference type="FunFam" id="3.40.50.300:FF:001498">
    <property type="entry name" value="ATP-dependent DNA helicase"/>
    <property type="match status" value="1"/>
</dbReference>
<gene>
    <name evidence="3" type="ORF">HMPREF0647_01140</name>
</gene>
<dbReference type="CDD" id="cd18809">
    <property type="entry name" value="SF1_C_RecD"/>
    <property type="match status" value="1"/>
</dbReference>
<dbReference type="GO" id="GO:0006281">
    <property type="term" value="P:DNA repair"/>
    <property type="evidence" value="ECO:0007669"/>
    <property type="project" value="InterPro"/>
</dbReference>
<dbReference type="GO" id="GO:0000723">
    <property type="term" value="P:telomere maintenance"/>
    <property type="evidence" value="ECO:0007669"/>
    <property type="project" value="InterPro"/>
</dbReference>
<dbReference type="InterPro" id="IPR010285">
    <property type="entry name" value="DNA_helicase_pif1-like_DEAD"/>
</dbReference>
<comment type="caution">
    <text evidence="3">The sequence shown here is derived from an EMBL/GenBank/DDBJ whole genome shotgun (WGS) entry which is preliminary data.</text>
</comment>
<dbReference type="InterPro" id="IPR029491">
    <property type="entry name" value="Helicase_HTH"/>
</dbReference>
<dbReference type="AlphaFoldDB" id="A0A096BST2"/>
<feature type="region of interest" description="Disordered" evidence="1">
    <location>
        <begin position="600"/>
        <end position="624"/>
    </location>
</feature>
<dbReference type="EMBL" id="JRNQ01000004">
    <property type="protein sequence ID" value="KGF45747.1"/>
    <property type="molecule type" value="Genomic_DNA"/>
</dbReference>
<name>A0A096BST2_9BACT</name>
<dbReference type="GO" id="GO:0003678">
    <property type="term" value="F:DNA helicase activity"/>
    <property type="evidence" value="ECO:0007669"/>
    <property type="project" value="InterPro"/>
</dbReference>
<protein>
    <recommendedName>
        <fullName evidence="2">AAA+ ATPase domain-containing protein</fullName>
    </recommendedName>
</protein>
<dbReference type="Proteomes" id="UP000029525">
    <property type="component" value="Unassembled WGS sequence"/>
</dbReference>
<dbReference type="InterPro" id="IPR003593">
    <property type="entry name" value="AAA+_ATPase"/>
</dbReference>